<dbReference type="AlphaFoldDB" id="A0A9D4J777"/>
<dbReference type="EMBL" id="JAIWYP010000007">
    <property type="protein sequence ID" value="KAH3798649.1"/>
    <property type="molecule type" value="Genomic_DNA"/>
</dbReference>
<gene>
    <name evidence="1" type="ORF">DPMN_152251</name>
</gene>
<organism evidence="1 2">
    <name type="scientific">Dreissena polymorpha</name>
    <name type="common">Zebra mussel</name>
    <name type="synonym">Mytilus polymorpha</name>
    <dbReference type="NCBI Taxonomy" id="45954"/>
    <lineage>
        <taxon>Eukaryota</taxon>
        <taxon>Metazoa</taxon>
        <taxon>Spiralia</taxon>
        <taxon>Lophotrochozoa</taxon>
        <taxon>Mollusca</taxon>
        <taxon>Bivalvia</taxon>
        <taxon>Autobranchia</taxon>
        <taxon>Heteroconchia</taxon>
        <taxon>Euheterodonta</taxon>
        <taxon>Imparidentia</taxon>
        <taxon>Neoheterodontei</taxon>
        <taxon>Myida</taxon>
        <taxon>Dreissenoidea</taxon>
        <taxon>Dreissenidae</taxon>
        <taxon>Dreissena</taxon>
    </lineage>
</organism>
<proteinExistence type="predicted"/>
<dbReference type="Gene3D" id="3.40.50.300">
    <property type="entry name" value="P-loop containing nucleotide triphosphate hydrolases"/>
    <property type="match status" value="1"/>
</dbReference>
<keyword evidence="2" id="KW-1185">Reference proteome</keyword>
<dbReference type="InterPro" id="IPR027417">
    <property type="entry name" value="P-loop_NTPase"/>
</dbReference>
<dbReference type="Proteomes" id="UP000828390">
    <property type="component" value="Unassembled WGS sequence"/>
</dbReference>
<evidence type="ECO:0000313" key="2">
    <source>
        <dbReference type="Proteomes" id="UP000828390"/>
    </source>
</evidence>
<comment type="caution">
    <text evidence="1">The sequence shown here is derived from an EMBL/GenBank/DDBJ whole genome shotgun (WGS) entry which is preliminary data.</text>
</comment>
<reference evidence="1" key="1">
    <citation type="journal article" date="2019" name="bioRxiv">
        <title>The Genome of the Zebra Mussel, Dreissena polymorpha: A Resource for Invasive Species Research.</title>
        <authorList>
            <person name="McCartney M.A."/>
            <person name="Auch B."/>
            <person name="Kono T."/>
            <person name="Mallez S."/>
            <person name="Zhang Y."/>
            <person name="Obille A."/>
            <person name="Becker A."/>
            <person name="Abrahante J.E."/>
            <person name="Garbe J."/>
            <person name="Badalamenti J.P."/>
            <person name="Herman A."/>
            <person name="Mangelson H."/>
            <person name="Liachko I."/>
            <person name="Sullivan S."/>
            <person name="Sone E.D."/>
            <person name="Koren S."/>
            <person name="Silverstein K.A.T."/>
            <person name="Beckman K.B."/>
            <person name="Gohl D.M."/>
        </authorList>
    </citation>
    <scope>NUCLEOTIDE SEQUENCE</scope>
    <source>
        <strain evidence="1">Duluth1</strain>
        <tissue evidence="1">Whole animal</tissue>
    </source>
</reference>
<sequence>MKLQDYRILLIGPVGAGKSSFCNTVNSVFRGRMTQRAICGEGPHSITTAVYGN</sequence>
<name>A0A9D4J777_DREPO</name>
<evidence type="ECO:0000313" key="1">
    <source>
        <dbReference type="EMBL" id="KAH3798649.1"/>
    </source>
</evidence>
<reference evidence="1" key="2">
    <citation type="submission" date="2020-11" db="EMBL/GenBank/DDBJ databases">
        <authorList>
            <person name="McCartney M.A."/>
            <person name="Auch B."/>
            <person name="Kono T."/>
            <person name="Mallez S."/>
            <person name="Becker A."/>
            <person name="Gohl D.M."/>
            <person name="Silverstein K.A.T."/>
            <person name="Koren S."/>
            <person name="Bechman K.B."/>
            <person name="Herman A."/>
            <person name="Abrahante J.E."/>
            <person name="Garbe J."/>
        </authorList>
    </citation>
    <scope>NUCLEOTIDE SEQUENCE</scope>
    <source>
        <strain evidence="1">Duluth1</strain>
        <tissue evidence="1">Whole animal</tissue>
    </source>
</reference>
<accession>A0A9D4J777</accession>
<protein>
    <submittedName>
        <fullName evidence="1">Uncharacterized protein</fullName>
    </submittedName>
</protein>
<dbReference type="SUPFAM" id="SSF52540">
    <property type="entry name" value="P-loop containing nucleoside triphosphate hydrolases"/>
    <property type="match status" value="1"/>
</dbReference>